<organism evidence="2 3">
    <name type="scientific">Taxus chinensis</name>
    <name type="common">Chinese yew</name>
    <name type="synonym">Taxus wallichiana var. chinensis</name>
    <dbReference type="NCBI Taxonomy" id="29808"/>
    <lineage>
        <taxon>Eukaryota</taxon>
        <taxon>Viridiplantae</taxon>
        <taxon>Streptophyta</taxon>
        <taxon>Embryophyta</taxon>
        <taxon>Tracheophyta</taxon>
        <taxon>Spermatophyta</taxon>
        <taxon>Pinopsida</taxon>
        <taxon>Pinidae</taxon>
        <taxon>Conifers II</taxon>
        <taxon>Cupressales</taxon>
        <taxon>Taxaceae</taxon>
        <taxon>Taxus</taxon>
    </lineage>
</organism>
<dbReference type="PANTHER" id="PTHR33919">
    <property type="entry name" value="OS09G0127700 PROTEIN"/>
    <property type="match status" value="1"/>
</dbReference>
<name>A0AA38GU54_TAXCH</name>
<keyword evidence="1" id="KW-0472">Membrane</keyword>
<proteinExistence type="predicted"/>
<reference evidence="2 3" key="1">
    <citation type="journal article" date="2021" name="Nat. Plants">
        <title>The Taxus genome provides insights into paclitaxel biosynthesis.</title>
        <authorList>
            <person name="Xiong X."/>
            <person name="Gou J."/>
            <person name="Liao Q."/>
            <person name="Li Y."/>
            <person name="Zhou Q."/>
            <person name="Bi G."/>
            <person name="Li C."/>
            <person name="Du R."/>
            <person name="Wang X."/>
            <person name="Sun T."/>
            <person name="Guo L."/>
            <person name="Liang H."/>
            <person name="Lu P."/>
            <person name="Wu Y."/>
            <person name="Zhang Z."/>
            <person name="Ro D.K."/>
            <person name="Shang Y."/>
            <person name="Huang S."/>
            <person name="Yan J."/>
        </authorList>
    </citation>
    <scope>NUCLEOTIDE SEQUENCE [LARGE SCALE GENOMIC DNA]</scope>
    <source>
        <strain evidence="2">Ta-2019</strain>
    </source>
</reference>
<evidence type="ECO:0000256" key="1">
    <source>
        <dbReference type="SAM" id="Phobius"/>
    </source>
</evidence>
<protein>
    <submittedName>
        <fullName evidence="2">Uncharacterized protein</fullName>
    </submittedName>
</protein>
<keyword evidence="3" id="KW-1185">Reference proteome</keyword>
<dbReference type="Proteomes" id="UP000824469">
    <property type="component" value="Unassembled WGS sequence"/>
</dbReference>
<accession>A0AA38GU54</accession>
<feature type="non-terminal residue" evidence="2">
    <location>
        <position position="141"/>
    </location>
</feature>
<feature type="transmembrane region" description="Helical" evidence="1">
    <location>
        <begin position="52"/>
        <end position="71"/>
    </location>
</feature>
<keyword evidence="1" id="KW-0812">Transmembrane</keyword>
<dbReference type="AlphaFoldDB" id="A0AA38GU54"/>
<keyword evidence="1" id="KW-1133">Transmembrane helix</keyword>
<dbReference type="EMBL" id="JAHRHJ020000001">
    <property type="protein sequence ID" value="KAH9328391.1"/>
    <property type="molecule type" value="Genomic_DNA"/>
</dbReference>
<evidence type="ECO:0000313" key="3">
    <source>
        <dbReference type="Proteomes" id="UP000824469"/>
    </source>
</evidence>
<gene>
    <name evidence="2" type="ORF">KI387_000499</name>
</gene>
<evidence type="ECO:0000313" key="2">
    <source>
        <dbReference type="EMBL" id="KAH9328391.1"/>
    </source>
</evidence>
<dbReference type="PANTHER" id="PTHR33919:SF11">
    <property type="entry name" value="EXPRESSED PROTEIN"/>
    <property type="match status" value="1"/>
</dbReference>
<feature type="non-terminal residue" evidence="2">
    <location>
        <position position="1"/>
    </location>
</feature>
<sequence>AYWRSLLSLRTYKNDPTFFKSTQFVRRQHYHAASEHKGFYERAQALRLIKPVFSSIYTLFGLILLDLFMGFENIKLFLVHSPGVYVDKKKRKTIPEVVDPDFVLKKSEEFHNKSWFRRLAHNVKLYSDLAKSMPWILESDT</sequence>
<comment type="caution">
    <text evidence="2">The sequence shown here is derived from an EMBL/GenBank/DDBJ whole genome shotgun (WGS) entry which is preliminary data.</text>
</comment>
<dbReference type="OMA" id="THTMKQE"/>